<feature type="chain" id="PRO_5026219787" evidence="1">
    <location>
        <begin position="25"/>
        <end position="247"/>
    </location>
</feature>
<dbReference type="AlphaFoldDB" id="A0A6G6GHY8"/>
<dbReference type="RefSeq" id="WP_164678166.1">
    <property type="nucleotide sequence ID" value="NZ_CP049057.1"/>
</dbReference>
<name>A0A6G6GHY8_9FLAO</name>
<reference evidence="2 3" key="1">
    <citation type="submission" date="2020-02" db="EMBL/GenBank/DDBJ databases">
        <title>Complete genome sequence of Flavobacteriaceae bacterium.</title>
        <authorList>
            <person name="Kim S.-J."/>
            <person name="Kim Y.-S."/>
            <person name="Kim K.-H."/>
        </authorList>
    </citation>
    <scope>NUCLEOTIDE SEQUENCE [LARGE SCALE GENOMIC DNA]</scope>
    <source>
        <strain evidence="2 3">RR4-40</strain>
    </source>
</reference>
<feature type="signal peptide" evidence="1">
    <location>
        <begin position="1"/>
        <end position="24"/>
    </location>
</feature>
<proteinExistence type="predicted"/>
<dbReference type="Proteomes" id="UP000505306">
    <property type="component" value="Chromosome"/>
</dbReference>
<evidence type="ECO:0000313" key="2">
    <source>
        <dbReference type="EMBL" id="QIE58168.1"/>
    </source>
</evidence>
<evidence type="ECO:0000256" key="1">
    <source>
        <dbReference type="SAM" id="SignalP"/>
    </source>
</evidence>
<sequence length="247" mass="27642">MKTLRKSIQFTAIALLAVSFLVGCEEHQTPPVNDDPPRELISVEQAKEMFDTYYERRVTLIRTYEEGVDSTREFHPTRFGEYDYATVKQYMAFIESEAKLANVEIGGLRFYLTNYPNANEFNDGTAVKYPRQNSFVLVPTTVVDGKQRGFITRVNSTGGRDVVLVSDLVQGGQDDEETQENQSVQESKVTGLNTQKAGYGAAKPKFLYINAMMGANMSQNPGDLVSLLLNESNLVPPPPQEDTDFDD</sequence>
<dbReference type="PROSITE" id="PS51257">
    <property type="entry name" value="PROKAR_LIPOPROTEIN"/>
    <property type="match status" value="1"/>
</dbReference>
<keyword evidence="3" id="KW-1185">Reference proteome</keyword>
<protein>
    <submittedName>
        <fullName evidence="2">Uncharacterized protein</fullName>
    </submittedName>
</protein>
<dbReference type="KEGG" id="mgel:G5B37_00890"/>
<evidence type="ECO:0000313" key="3">
    <source>
        <dbReference type="Proteomes" id="UP000505306"/>
    </source>
</evidence>
<organism evidence="2 3">
    <name type="scientific">Rasiella rasia</name>
    <dbReference type="NCBI Taxonomy" id="2744027"/>
    <lineage>
        <taxon>Bacteria</taxon>
        <taxon>Pseudomonadati</taxon>
        <taxon>Bacteroidota</taxon>
        <taxon>Flavobacteriia</taxon>
        <taxon>Flavobacteriales</taxon>
        <taxon>Flavobacteriaceae</taxon>
        <taxon>Rasiella</taxon>
    </lineage>
</organism>
<gene>
    <name evidence="2" type="ORF">G5B37_00890</name>
</gene>
<keyword evidence="1" id="KW-0732">Signal</keyword>
<dbReference type="EMBL" id="CP049057">
    <property type="protein sequence ID" value="QIE58168.1"/>
    <property type="molecule type" value="Genomic_DNA"/>
</dbReference>
<accession>A0A6G6GHY8</accession>